<gene>
    <name evidence="2" type="ORF">GV68_07225</name>
</gene>
<evidence type="ECO:0000313" key="2">
    <source>
        <dbReference type="EMBL" id="KEQ06440.1"/>
    </source>
</evidence>
<reference evidence="2 3" key="1">
    <citation type="submission" date="2014-06" db="EMBL/GenBank/DDBJ databases">
        <title>Rhizobium pelagicum/R2-400B4.</title>
        <authorList>
            <person name="Kimes N.E."/>
            <person name="Lopez-Perez M."/>
        </authorList>
    </citation>
    <scope>NUCLEOTIDE SEQUENCE [LARGE SCALE GENOMIC DNA]</scope>
    <source>
        <strain evidence="2 3">R2-400B4</strain>
    </source>
</reference>
<dbReference type="OrthoDB" id="7870359at2"/>
<protein>
    <recommendedName>
        <fullName evidence="1">DUF4376 domain-containing protein</fullName>
    </recommendedName>
</protein>
<organism evidence="2 3">
    <name type="scientific">Pseudorhizobium pelagicum</name>
    <dbReference type="NCBI Taxonomy" id="1509405"/>
    <lineage>
        <taxon>Bacteria</taxon>
        <taxon>Pseudomonadati</taxon>
        <taxon>Pseudomonadota</taxon>
        <taxon>Alphaproteobacteria</taxon>
        <taxon>Hyphomicrobiales</taxon>
        <taxon>Rhizobiaceae</taxon>
        <taxon>Rhizobium/Agrobacterium group</taxon>
        <taxon>Pseudorhizobium</taxon>
    </lineage>
</organism>
<dbReference type="RefSeq" id="WP_037166396.1">
    <property type="nucleotide sequence ID" value="NZ_CAJXID010000026.1"/>
</dbReference>
<dbReference type="AlphaFoldDB" id="A0A922T7G1"/>
<proteinExistence type="predicted"/>
<dbReference type="InterPro" id="IPR025484">
    <property type="entry name" value="DUF4376"/>
</dbReference>
<keyword evidence="3" id="KW-1185">Reference proteome</keyword>
<evidence type="ECO:0000313" key="3">
    <source>
        <dbReference type="Proteomes" id="UP000052167"/>
    </source>
</evidence>
<name>A0A922T7G1_9HYPH</name>
<dbReference type="Pfam" id="PF14301">
    <property type="entry name" value="DUF4376"/>
    <property type="match status" value="1"/>
</dbReference>
<comment type="caution">
    <text evidence="2">The sequence shown here is derived from an EMBL/GenBank/DDBJ whole genome shotgun (WGS) entry which is preliminary data.</text>
</comment>
<accession>A0A922T7G1</accession>
<evidence type="ECO:0000259" key="1">
    <source>
        <dbReference type="Pfam" id="PF14301"/>
    </source>
</evidence>
<feature type="domain" description="DUF4376" evidence="1">
    <location>
        <begin position="58"/>
        <end position="158"/>
    </location>
</feature>
<sequence length="173" mass="18783">MKTFKMTEKQMASFSAQFQGDRSGMLYDNGVLHVPDELEGDVAAIDTSRPANDVVTSAMVNAERDRRISTGFKFNGKSYAFDAESKQRVAGAASLAGFAIANGAEEGDEEWNGPDPFAWIADDNSLTPMDAQTCFAFGQAAVRHETAHIFAARALKEMSPIPADFAQDKHWPG</sequence>
<dbReference type="EMBL" id="JOKJ01000016">
    <property type="protein sequence ID" value="KEQ06440.1"/>
    <property type="molecule type" value="Genomic_DNA"/>
</dbReference>
<dbReference type="Proteomes" id="UP000052167">
    <property type="component" value="Unassembled WGS sequence"/>
</dbReference>